<evidence type="ECO:0000313" key="3">
    <source>
        <dbReference type="Proteomes" id="UP000018806"/>
    </source>
</evidence>
<name>V5UPY3_9CAUD</name>
<dbReference type="RefSeq" id="YP_009002716.1">
    <property type="nucleotide sequence ID" value="NC_023498.1"/>
</dbReference>
<keyword evidence="3" id="KW-1185">Reference proteome</keyword>
<feature type="region of interest" description="Disordered" evidence="1">
    <location>
        <begin position="40"/>
        <end position="68"/>
    </location>
</feature>
<organism evidence="2 3">
    <name type="scientific">Mycobacterium phage Validus</name>
    <dbReference type="NCBI Taxonomy" id="1414747"/>
    <lineage>
        <taxon>Viruses</taxon>
        <taxon>Duplodnaviria</taxon>
        <taxon>Heunggongvirae</taxon>
        <taxon>Uroviricota</taxon>
        <taxon>Caudoviricetes</taxon>
        <taxon>Weiservirinae</taxon>
        <taxon>Anayavirus</taxon>
        <taxon>Anayavirus validus</taxon>
    </lineage>
</organism>
<sequence length="68" mass="7530">MRGPVLPTVSSPRFGDPSRWLISKRGGRWRVLPPVGTFWGRSSEHDTGDQALADYRHQTSHHGIGAPP</sequence>
<gene>
    <name evidence="2" type="primary">66</name>
    <name evidence="2" type="ORF">PBI_VALIDUS_66</name>
</gene>
<dbReference type="KEGG" id="vg:18479863"/>
<protein>
    <submittedName>
        <fullName evidence="2">Uncharacterized protein</fullName>
    </submittedName>
</protein>
<evidence type="ECO:0000256" key="1">
    <source>
        <dbReference type="SAM" id="MobiDB-lite"/>
    </source>
</evidence>
<dbReference type="GeneID" id="18479863"/>
<evidence type="ECO:0000313" key="2">
    <source>
        <dbReference type="EMBL" id="AHB79596.1"/>
    </source>
</evidence>
<dbReference type="OrthoDB" id="26287at10239"/>
<proteinExistence type="predicted"/>
<accession>V5UPY3</accession>
<reference evidence="2 3" key="1">
    <citation type="submission" date="2013-09" db="EMBL/GenBank/DDBJ databases">
        <authorList>
            <person name="Alapati N."/>
            <person name="Amjadi S."/>
            <person name="Brashears C.B."/>
            <person name="Briell V.C."/>
            <person name="Cody B.J."/>
            <person name="Durham R.J."/>
            <person name="Griffin A.K."/>
            <person name="Henderson M.S."/>
            <person name="Interrante E.J."/>
            <person name="Killingsworth B.W."/>
            <person name="Kolar C.R."/>
            <person name="Lee T."/>
            <person name="Mundhenk S.E."/>
            <person name="Myers M.E."/>
            <person name="Olaniyan O.M."/>
            <person name="Orlando C.M."/>
            <person name="Peterson C.E."/>
            <person name="Riley B.C."/>
            <person name="Sawyer L.E."/>
            <person name="Simitzi N.J."/>
            <person name="St Cyr M.K."/>
            <person name="White R.K."/>
            <person name="Wu H."/>
            <person name="Adair T.L."/>
            <person name="Gibbon B.C."/>
            <person name="Buck G.A."/>
            <person name="Campbell R."/>
            <person name="Carvalho M.R."/>
            <person name="Duckworth R.A."/>
            <person name="Dunn T."/>
            <person name="Halpern C."/>
            <person name="Johnson A."/>
            <person name="Kiflezghi M.G."/>
            <person name="Lee V."/>
            <person name="Loviza R.A."/>
            <person name="Serrano M.G."/>
            <person name="Shah Z.V."/>
            <person name="Sharma K."/>
            <person name="Voegtly L.J."/>
            <person name="Walstead R."/>
            <person name="Wang Y.P."/>
            <person name="Bradley K.W."/>
            <person name="Clarke D.Q."/>
            <person name="Barker L.P."/>
            <person name="Bailey C."/>
            <person name="Asai D.J."/>
            <person name="Bowman C.A."/>
            <person name="Russell D.A."/>
            <person name="Pope W.H."/>
            <person name="Jacobs-Sera D."/>
            <person name="Hendrix R.W."/>
            <person name="Hatfull G.F."/>
        </authorList>
    </citation>
    <scope>NUCLEOTIDE SEQUENCE [LARGE SCALE GENOMIC DNA]</scope>
</reference>
<dbReference type="EMBL" id="KF713486">
    <property type="protein sequence ID" value="AHB79596.1"/>
    <property type="molecule type" value="Genomic_DNA"/>
</dbReference>
<dbReference type="Proteomes" id="UP000018806">
    <property type="component" value="Segment"/>
</dbReference>